<dbReference type="Pfam" id="PF01476">
    <property type="entry name" value="LysM"/>
    <property type="match status" value="1"/>
</dbReference>
<evidence type="ECO:0000259" key="2">
    <source>
        <dbReference type="PROSITE" id="PS51782"/>
    </source>
</evidence>
<organism evidence="3 4">
    <name type="scientific">Pontibacterium sinense</name>
    <dbReference type="NCBI Taxonomy" id="2781979"/>
    <lineage>
        <taxon>Bacteria</taxon>
        <taxon>Pseudomonadati</taxon>
        <taxon>Pseudomonadota</taxon>
        <taxon>Gammaproteobacteria</taxon>
        <taxon>Oceanospirillales</taxon>
        <taxon>Oceanospirillaceae</taxon>
        <taxon>Pontibacterium</taxon>
    </lineage>
</organism>
<feature type="domain" description="LysM" evidence="2">
    <location>
        <begin position="36"/>
        <end position="84"/>
    </location>
</feature>
<dbReference type="PANTHER" id="PTHR34700">
    <property type="entry name" value="POTASSIUM BINDING PROTEIN KBP"/>
    <property type="match status" value="1"/>
</dbReference>
<dbReference type="PROSITE" id="PS51782">
    <property type="entry name" value="LYSM"/>
    <property type="match status" value="1"/>
</dbReference>
<keyword evidence="4" id="KW-1185">Reference proteome</keyword>
<dbReference type="InterPro" id="IPR018392">
    <property type="entry name" value="LysM"/>
</dbReference>
<dbReference type="PANTHER" id="PTHR34700:SF4">
    <property type="entry name" value="PHAGE-LIKE ELEMENT PBSX PROTEIN XKDP"/>
    <property type="match status" value="1"/>
</dbReference>
<protein>
    <submittedName>
        <fullName evidence="3">LysM peptidoglycan-binding domain-containing protein</fullName>
    </submittedName>
</protein>
<reference evidence="3" key="1">
    <citation type="submission" date="2020-10" db="EMBL/GenBank/DDBJ databases">
        <title>Bacterium isolated from coastal waters sediment.</title>
        <authorList>
            <person name="Chen R.-J."/>
            <person name="Lu D.-C."/>
            <person name="Zhu K.-L."/>
            <person name="Du Z.-J."/>
        </authorList>
    </citation>
    <scope>NUCLEOTIDE SEQUENCE</scope>
    <source>
        <strain evidence="3">N1Y112</strain>
    </source>
</reference>
<evidence type="ECO:0000256" key="1">
    <source>
        <dbReference type="SAM" id="SignalP"/>
    </source>
</evidence>
<dbReference type="Proteomes" id="UP000640333">
    <property type="component" value="Unassembled WGS sequence"/>
</dbReference>
<dbReference type="Gene3D" id="3.10.350.10">
    <property type="entry name" value="LysM domain"/>
    <property type="match status" value="1"/>
</dbReference>
<dbReference type="CDD" id="cd00118">
    <property type="entry name" value="LysM"/>
    <property type="match status" value="1"/>
</dbReference>
<comment type="caution">
    <text evidence="3">The sequence shown here is derived from an EMBL/GenBank/DDBJ whole genome shotgun (WGS) entry which is preliminary data.</text>
</comment>
<dbReference type="EMBL" id="JADEYS010000019">
    <property type="protein sequence ID" value="MBE9398891.1"/>
    <property type="molecule type" value="Genomic_DNA"/>
</dbReference>
<accession>A0A8J7K7Z8</accession>
<feature type="signal peptide" evidence="1">
    <location>
        <begin position="1"/>
        <end position="21"/>
    </location>
</feature>
<dbReference type="AlphaFoldDB" id="A0A8J7K7Z8"/>
<dbReference type="RefSeq" id="WP_193954585.1">
    <property type="nucleotide sequence ID" value="NZ_JADEYS010000019.1"/>
</dbReference>
<dbReference type="InterPro" id="IPR036779">
    <property type="entry name" value="LysM_dom_sf"/>
</dbReference>
<gene>
    <name evidence="3" type="ORF">IOQ59_16645</name>
</gene>
<evidence type="ECO:0000313" key="3">
    <source>
        <dbReference type="EMBL" id="MBE9398891.1"/>
    </source>
</evidence>
<feature type="chain" id="PRO_5035287959" evidence="1">
    <location>
        <begin position="22"/>
        <end position="343"/>
    </location>
</feature>
<dbReference type="SUPFAM" id="SSF54106">
    <property type="entry name" value="LysM domain"/>
    <property type="match status" value="1"/>
</dbReference>
<keyword evidence="1" id="KW-0732">Signal</keyword>
<evidence type="ECO:0000313" key="4">
    <source>
        <dbReference type="Proteomes" id="UP000640333"/>
    </source>
</evidence>
<proteinExistence type="predicted"/>
<sequence length="343" mass="38719">MKKFLCALAAVWLLVSLPAQANARKDVLQLREDRPQEYVVVKGDTLWDISSRFLESPWRWPEVWDMNAQIPNPHLIYPGDVIYLVWENGQPKLKVRRGMRKLSPTARAQPLDRAIPAIPLRDILSFLEETRVIDQSLFKKAPYVLAGKNQRLIAGAGDRIYARGSLLEDLRRQVVYRATNEYVDPETQEELGYELTKVSDVTVDDENDDVVSLSVNRSVLETRALDRVIPAEEQRIQSVFYPKPSPEALTGKILSVLGAVNDGGQFDVVALNRGVREGLEPGHVFAIYRTGEMVVDPITKEKLQLPAERSGLMMVFKTFEKVSYGLIMMSSNVVSVGDEVREP</sequence>
<name>A0A8J7K7Z8_9GAMM</name>
<dbReference type="InterPro" id="IPR052196">
    <property type="entry name" value="Bact_Kbp"/>
</dbReference>